<dbReference type="InterPro" id="IPR027417">
    <property type="entry name" value="P-loop_NTPase"/>
</dbReference>
<reference evidence="3" key="1">
    <citation type="journal article" date="2023" name="Genome Biol. Evol.">
        <title>First Whole Genome Sequence and Flow Cytometry Genome Size Data for the Lichen-Forming Fungus Ramalina farinacea (Ascomycota).</title>
        <authorList>
            <person name="Llewellyn T."/>
            <person name="Mian S."/>
            <person name="Hill R."/>
            <person name="Leitch I.J."/>
            <person name="Gaya E."/>
        </authorList>
    </citation>
    <scope>NUCLEOTIDE SEQUENCE</scope>
    <source>
        <strain evidence="3">LIQ254RAFAR</strain>
    </source>
</reference>
<feature type="domain" description="AAA+ ATPase" evidence="2">
    <location>
        <begin position="604"/>
        <end position="727"/>
    </location>
</feature>
<keyword evidence="4" id="KW-1185">Reference proteome</keyword>
<accession>A0AA43QW87</accession>
<protein>
    <recommendedName>
        <fullName evidence="2">AAA+ ATPase domain-containing protein</fullName>
    </recommendedName>
</protein>
<organism evidence="3 4">
    <name type="scientific">Ramalina farinacea</name>
    <dbReference type="NCBI Taxonomy" id="258253"/>
    <lineage>
        <taxon>Eukaryota</taxon>
        <taxon>Fungi</taxon>
        <taxon>Dikarya</taxon>
        <taxon>Ascomycota</taxon>
        <taxon>Pezizomycotina</taxon>
        <taxon>Lecanoromycetes</taxon>
        <taxon>OSLEUM clade</taxon>
        <taxon>Lecanoromycetidae</taxon>
        <taxon>Lecanorales</taxon>
        <taxon>Lecanorineae</taxon>
        <taxon>Ramalinaceae</taxon>
        <taxon>Ramalina</taxon>
    </lineage>
</organism>
<dbReference type="Gene3D" id="3.40.50.300">
    <property type="entry name" value="P-loop containing nucleotide triphosphate hydrolases"/>
    <property type="match status" value="1"/>
</dbReference>
<evidence type="ECO:0000313" key="4">
    <source>
        <dbReference type="Proteomes" id="UP001161017"/>
    </source>
</evidence>
<dbReference type="InterPro" id="IPR003593">
    <property type="entry name" value="AAA+_ATPase"/>
</dbReference>
<dbReference type="PANTHER" id="PTHR46411:SF3">
    <property type="entry name" value="AAA+ ATPASE DOMAIN-CONTAINING PROTEIN"/>
    <property type="match status" value="1"/>
</dbReference>
<comment type="caution">
    <text evidence="3">The sequence shown here is derived from an EMBL/GenBank/DDBJ whole genome shotgun (WGS) entry which is preliminary data.</text>
</comment>
<feature type="compositionally biased region" description="Basic and acidic residues" evidence="1">
    <location>
        <begin position="1"/>
        <end position="10"/>
    </location>
</feature>
<dbReference type="PANTHER" id="PTHR46411">
    <property type="entry name" value="FAMILY ATPASE, PUTATIVE-RELATED"/>
    <property type="match status" value="1"/>
</dbReference>
<dbReference type="SUPFAM" id="SSF52540">
    <property type="entry name" value="P-loop containing nucleoside triphosphate hydrolases"/>
    <property type="match status" value="1"/>
</dbReference>
<dbReference type="Pfam" id="PF23232">
    <property type="entry name" value="AAA_lid_13"/>
    <property type="match status" value="1"/>
</dbReference>
<dbReference type="InterPro" id="IPR054289">
    <property type="entry name" value="DUF7025"/>
</dbReference>
<dbReference type="AlphaFoldDB" id="A0AA43QW87"/>
<dbReference type="InterPro" id="IPR056599">
    <property type="entry name" value="AAA_lid_fung"/>
</dbReference>
<gene>
    <name evidence="3" type="ORF">OHK93_003690</name>
</gene>
<dbReference type="GO" id="GO:0005524">
    <property type="term" value="F:ATP binding"/>
    <property type="evidence" value="ECO:0007669"/>
    <property type="project" value="InterPro"/>
</dbReference>
<feature type="region of interest" description="Disordered" evidence="1">
    <location>
        <begin position="117"/>
        <end position="137"/>
    </location>
</feature>
<dbReference type="Pfam" id="PF00004">
    <property type="entry name" value="AAA"/>
    <property type="match status" value="1"/>
</dbReference>
<dbReference type="InterPro" id="IPR003959">
    <property type="entry name" value="ATPase_AAA_core"/>
</dbReference>
<evidence type="ECO:0000256" key="1">
    <source>
        <dbReference type="SAM" id="MobiDB-lite"/>
    </source>
</evidence>
<feature type="region of interest" description="Disordered" evidence="1">
    <location>
        <begin position="1"/>
        <end position="60"/>
    </location>
</feature>
<dbReference type="CDD" id="cd19481">
    <property type="entry name" value="RecA-like_protease"/>
    <property type="match status" value="1"/>
</dbReference>
<dbReference type="GO" id="GO:0016887">
    <property type="term" value="F:ATP hydrolysis activity"/>
    <property type="evidence" value="ECO:0007669"/>
    <property type="project" value="InterPro"/>
</dbReference>
<sequence length="840" mass="95636">MPTENSKEPMKAASVPSDDHPSSSNLSKAQKAGPKIAQNSGTRRGNGAQAYRTSNEGQGLEARIAEILQSEEWDSRAQADPARSSLLSQLRMQLKGSLGALYMQDFEAGINLDESQSQEHLPHRQVSHPDSSSSRSIAEFLSQSHLPLSNGQPIEWKLEVKRLTRVEGRTGSVDVYESNQKIEDIRRRERELRGGGYVLNAYDVYDSEGSEGHTMLEVTSPPLTDLLRDVIRFFPGDEFDSLKGRESLGDTLVFPDPYMMFFSYRKQLEQSRQQDYPEDAKAHVGVLLDFMKHELPVWNSALTEIEEGTCEALPFHALWLLYPPNTSVYVCEGLEDRQQVVYFRTQAFSKSTTGATKGPEGPLTIRCWDVKYDHGAFRRTFSDFVIEPYSGKRKISKLPLVPARFMRDEEEVRNRLIARGRKYFQLKQAAQLQDYYGDCFPRVYKDVSVLVLDNAVFHPAYLHRLQEPVRVIVDEDTYRRKAPYEAPLVEKDSAGYGFPAEEESLLDEYGSPLDTTLLRCFPELGVFSLRDRQWGKQKGQTLPTLADGVLALVKVYDLQPVEFRQKAYGKLVMKREYKGLLKALVKAYMQESAFFRDIVPGKGRGLAILLHGPPGTGKTLTAECVAEREQRPLYTISCGDLGTEPEQLEVKLKEVFEYAVLWKAILLLDEADIFLQERNVNDLKRNALVTIFLRELEYFDGIIFMTTNRPGDIDEAFVSRLHVSLELNSPGKEERAKLWRIFIKDLDMPEKDQRALMDFATKRFDEDNLNGRQIRNTVRVALALAKLQGSNIEPAHLEEVVKIGRKYARYNENLNRMDPEAAAVQLGRRAQMDDTIEDEE</sequence>
<dbReference type="SMART" id="SM00382">
    <property type="entry name" value="AAA"/>
    <property type="match status" value="1"/>
</dbReference>
<dbReference type="Proteomes" id="UP001161017">
    <property type="component" value="Unassembled WGS sequence"/>
</dbReference>
<dbReference type="Pfam" id="PF22942">
    <property type="entry name" value="DUF7025"/>
    <property type="match status" value="1"/>
</dbReference>
<name>A0AA43QW87_9LECA</name>
<evidence type="ECO:0000259" key="2">
    <source>
        <dbReference type="SMART" id="SM00382"/>
    </source>
</evidence>
<evidence type="ECO:0000313" key="3">
    <source>
        <dbReference type="EMBL" id="MDI1492476.1"/>
    </source>
</evidence>
<dbReference type="EMBL" id="JAPUFD010000019">
    <property type="protein sequence ID" value="MDI1492476.1"/>
    <property type="molecule type" value="Genomic_DNA"/>
</dbReference>
<feature type="compositionally biased region" description="Polar residues" evidence="1">
    <location>
        <begin position="128"/>
        <end position="137"/>
    </location>
</feature>
<proteinExistence type="predicted"/>